<name>A0A0B7ASW8_9EUPU</name>
<feature type="compositionally biased region" description="Polar residues" evidence="1">
    <location>
        <begin position="163"/>
        <end position="173"/>
    </location>
</feature>
<evidence type="ECO:0008006" key="3">
    <source>
        <dbReference type="Google" id="ProtNLM"/>
    </source>
</evidence>
<reference evidence="2" key="1">
    <citation type="submission" date="2014-12" db="EMBL/GenBank/DDBJ databases">
        <title>Insight into the proteome of Arion vulgaris.</title>
        <authorList>
            <person name="Aradska J."/>
            <person name="Bulat T."/>
            <person name="Smidak R."/>
            <person name="Sarate P."/>
            <person name="Gangsoo J."/>
            <person name="Sialana F."/>
            <person name="Bilban M."/>
            <person name="Lubec G."/>
        </authorList>
    </citation>
    <scope>NUCLEOTIDE SEQUENCE</scope>
    <source>
        <tissue evidence="2">Skin</tissue>
    </source>
</reference>
<feature type="compositionally biased region" description="Basic and acidic residues" evidence="1">
    <location>
        <begin position="76"/>
        <end position="115"/>
    </location>
</feature>
<sequence>GVSSDAMGYGGGGGGGGTYSDRYDEEPRNYHDRNQKQMSEIEDWETGRKSVVTGAIDKAKDLWNRAQGKFQPDDIEGNRYEEDFDRERDHDKYRDKDRDDREKRVGGKDRDRYDFKDDDEEYTSVERTQTTKTEKITTNRRSRSVGKKLDLVGSTSGGKDGDTQSQTSSTVENGQNIFDLAEPSGGQESFADFSNFQAVSTRNDDFNPRSNAVQGSVSDFGDFTQFSTGANNASSAGGFADFGQFSSVSSPTSPTPLAIPTNTIPAASSSASNDLFDIFSSPTTPTLSPMQPNIGISSGMPIMAPGMTTSMNPGMTSMVIPAGMTSMGMPAGITMPMTSMGMPPGSLGMHSQGINMMPTMMPMSNMMQQPMGVQHPGVMNPGMMGIGTGMNSNMQVETEISETHTQSSSRNITLTEESIKKSNMWTDSNSKLNISLDGLNARNKHKQQVHGPSLNQISGGPVQPMGNGMGMMSPGMVGINQGMTNMSLQSPGAGPVMGGGMPMMGGSRPMMGIAMGQPNMMGGIQQTSMGMQMTMTANMSGNASFQQRRDTAFSGFGNVKK</sequence>
<evidence type="ECO:0000313" key="2">
    <source>
        <dbReference type="EMBL" id="CEK84134.1"/>
    </source>
</evidence>
<gene>
    <name evidence="2" type="primary">ORF140931</name>
</gene>
<feature type="region of interest" description="Disordered" evidence="1">
    <location>
        <begin position="1"/>
        <end position="173"/>
    </location>
</feature>
<proteinExistence type="predicted"/>
<accession>A0A0B7ASW8</accession>
<feature type="non-terminal residue" evidence="2">
    <location>
        <position position="1"/>
    </location>
</feature>
<feature type="compositionally biased region" description="Gly residues" evidence="1">
    <location>
        <begin position="8"/>
        <end position="18"/>
    </location>
</feature>
<protein>
    <recommendedName>
        <fullName evidence="3">Clathrin interactor 1</fullName>
    </recommendedName>
</protein>
<feature type="compositionally biased region" description="Basic and acidic residues" evidence="1">
    <location>
        <begin position="21"/>
        <end position="35"/>
    </location>
</feature>
<dbReference type="AlphaFoldDB" id="A0A0B7ASW8"/>
<dbReference type="EMBL" id="HACG01037269">
    <property type="protein sequence ID" value="CEK84134.1"/>
    <property type="molecule type" value="Transcribed_RNA"/>
</dbReference>
<evidence type="ECO:0000256" key="1">
    <source>
        <dbReference type="SAM" id="MobiDB-lite"/>
    </source>
</evidence>
<organism evidence="2">
    <name type="scientific">Arion vulgaris</name>
    <dbReference type="NCBI Taxonomy" id="1028688"/>
    <lineage>
        <taxon>Eukaryota</taxon>
        <taxon>Metazoa</taxon>
        <taxon>Spiralia</taxon>
        <taxon>Lophotrochozoa</taxon>
        <taxon>Mollusca</taxon>
        <taxon>Gastropoda</taxon>
        <taxon>Heterobranchia</taxon>
        <taxon>Euthyneura</taxon>
        <taxon>Panpulmonata</taxon>
        <taxon>Eupulmonata</taxon>
        <taxon>Stylommatophora</taxon>
        <taxon>Helicina</taxon>
        <taxon>Arionoidea</taxon>
        <taxon>Arionidae</taxon>
        <taxon>Arion</taxon>
    </lineage>
</organism>